<dbReference type="SUPFAM" id="SSF50494">
    <property type="entry name" value="Trypsin-like serine proteases"/>
    <property type="match status" value="1"/>
</dbReference>
<feature type="non-terminal residue" evidence="1">
    <location>
        <position position="192"/>
    </location>
</feature>
<protein>
    <submittedName>
        <fullName evidence="1">Uncharacterized protein</fullName>
    </submittedName>
</protein>
<reference evidence="1" key="1">
    <citation type="submission" date="2018-05" db="EMBL/GenBank/DDBJ databases">
        <authorList>
            <person name="Lanie J.A."/>
            <person name="Ng W.-L."/>
            <person name="Kazmierczak K.M."/>
            <person name="Andrzejewski T.M."/>
            <person name="Davidsen T.M."/>
            <person name="Wayne K.J."/>
            <person name="Tettelin H."/>
            <person name="Glass J.I."/>
            <person name="Rusch D."/>
            <person name="Podicherti R."/>
            <person name="Tsui H.-C.T."/>
            <person name="Winkler M.E."/>
        </authorList>
    </citation>
    <scope>NUCLEOTIDE SEQUENCE</scope>
</reference>
<name>A0A383EFN8_9ZZZZ</name>
<dbReference type="GO" id="GO:0004252">
    <property type="term" value="F:serine-type endopeptidase activity"/>
    <property type="evidence" value="ECO:0007669"/>
    <property type="project" value="InterPro"/>
</dbReference>
<dbReference type="Pfam" id="PF13365">
    <property type="entry name" value="Trypsin_2"/>
    <property type="match status" value="1"/>
</dbReference>
<dbReference type="InterPro" id="IPR001940">
    <property type="entry name" value="Peptidase_S1C"/>
</dbReference>
<accession>A0A383EFN8</accession>
<organism evidence="1">
    <name type="scientific">marine metagenome</name>
    <dbReference type="NCBI Taxonomy" id="408172"/>
    <lineage>
        <taxon>unclassified sequences</taxon>
        <taxon>metagenomes</taxon>
        <taxon>ecological metagenomes</taxon>
    </lineage>
</organism>
<dbReference type="PANTHER" id="PTHR22939:SF129">
    <property type="entry name" value="SERINE PROTEASE HTRA2, MITOCHONDRIAL"/>
    <property type="match status" value="1"/>
</dbReference>
<dbReference type="Gene3D" id="2.40.10.10">
    <property type="entry name" value="Trypsin-like serine proteases"/>
    <property type="match status" value="2"/>
</dbReference>
<gene>
    <name evidence="1" type="ORF">METZ01_LOCUS508546</name>
</gene>
<evidence type="ECO:0000313" key="1">
    <source>
        <dbReference type="EMBL" id="SVE55692.1"/>
    </source>
</evidence>
<dbReference type="PRINTS" id="PR00834">
    <property type="entry name" value="PROTEASES2C"/>
</dbReference>
<dbReference type="AlphaFoldDB" id="A0A383EFN8"/>
<sequence>MNKTVNILFTLFAVTHVATAADAPRRDAVVRAVEKVMPAVVNIRTETVMEIRDPFAEVFHDFWNPYHTQPRRDVRQSLGSGVIIDPEGYLLTNDHVVRRATRIQVRLSDGRELEAERVAYNQRSDLALLKLKAKPGTQFKAVTFARDDDLLLGETVLALGNPFGLGGSVSRGILSSKARRAPEANAALDVAN</sequence>
<dbReference type="InterPro" id="IPR043504">
    <property type="entry name" value="Peptidase_S1_PA_chymotrypsin"/>
</dbReference>
<dbReference type="PANTHER" id="PTHR22939">
    <property type="entry name" value="SERINE PROTEASE FAMILY S1C HTRA-RELATED"/>
    <property type="match status" value="1"/>
</dbReference>
<dbReference type="GO" id="GO:0006508">
    <property type="term" value="P:proteolysis"/>
    <property type="evidence" value="ECO:0007669"/>
    <property type="project" value="InterPro"/>
</dbReference>
<proteinExistence type="predicted"/>
<dbReference type="EMBL" id="UINC01225565">
    <property type="protein sequence ID" value="SVE55692.1"/>
    <property type="molecule type" value="Genomic_DNA"/>
</dbReference>
<dbReference type="InterPro" id="IPR009003">
    <property type="entry name" value="Peptidase_S1_PA"/>
</dbReference>